<dbReference type="GeneID" id="103724364"/>
<dbReference type="Gene3D" id="3.90.550.10">
    <property type="entry name" value="Spore Coat Polysaccharide Biosynthesis Protein SpsA, Chain A"/>
    <property type="match status" value="1"/>
</dbReference>
<evidence type="ECO:0000313" key="16">
    <source>
        <dbReference type="RefSeq" id="XP_038985827.1"/>
    </source>
</evidence>
<dbReference type="RefSeq" id="XP_038985827.1">
    <property type="nucleotide sequence ID" value="XM_039129899.1"/>
</dbReference>
<dbReference type="GO" id="GO:0009834">
    <property type="term" value="P:plant-type secondary cell wall biogenesis"/>
    <property type="evidence" value="ECO:0007669"/>
    <property type="project" value="TreeGrafter"/>
</dbReference>
<dbReference type="GO" id="GO:0071555">
    <property type="term" value="P:cell wall organization"/>
    <property type="evidence" value="ECO:0007669"/>
    <property type="project" value="UniProtKB-KW"/>
</dbReference>
<dbReference type="KEGG" id="pda:103724364"/>
<name>A0A8B9AJ98_PHODC</name>
<evidence type="ECO:0000256" key="7">
    <source>
        <dbReference type="ARBA" id="ARBA00022989"/>
    </source>
</evidence>
<organism evidence="14 16">
    <name type="scientific">Phoenix dactylifera</name>
    <name type="common">Date palm</name>
    <dbReference type="NCBI Taxonomy" id="42345"/>
    <lineage>
        <taxon>Eukaryota</taxon>
        <taxon>Viridiplantae</taxon>
        <taxon>Streptophyta</taxon>
        <taxon>Embryophyta</taxon>
        <taxon>Tracheophyta</taxon>
        <taxon>Spermatophyta</taxon>
        <taxon>Magnoliopsida</taxon>
        <taxon>Liliopsida</taxon>
        <taxon>Arecaceae</taxon>
        <taxon>Coryphoideae</taxon>
        <taxon>Phoeniceae</taxon>
        <taxon>Phoenix</taxon>
    </lineage>
</organism>
<keyword evidence="9 12" id="KW-0472">Membrane</keyword>
<dbReference type="RefSeq" id="XP_038985823.1">
    <property type="nucleotide sequence ID" value="XM_039129895.1"/>
</dbReference>
<dbReference type="GO" id="GO:0015018">
    <property type="term" value="F:galactosylgalactosylxylosylprotein 3-beta-glucuronosyltransferase activity"/>
    <property type="evidence" value="ECO:0007669"/>
    <property type="project" value="InterPro"/>
</dbReference>
<evidence type="ECO:0000256" key="13">
    <source>
        <dbReference type="SAM" id="MobiDB-lite"/>
    </source>
</evidence>
<dbReference type="AlphaFoldDB" id="A0A8B9AJ98"/>
<dbReference type="InterPro" id="IPR029044">
    <property type="entry name" value="Nucleotide-diphossugar_trans"/>
</dbReference>
<comment type="similarity">
    <text evidence="2 12">Belongs to the glycosyltransferase 43 family.</text>
</comment>
<keyword evidence="8 12" id="KW-0333">Golgi apparatus</keyword>
<keyword evidence="5 12" id="KW-0812">Transmembrane</keyword>
<evidence type="ECO:0000256" key="1">
    <source>
        <dbReference type="ARBA" id="ARBA00004323"/>
    </source>
</evidence>
<feature type="transmembrane region" description="Helical" evidence="12">
    <location>
        <begin position="40"/>
        <end position="57"/>
    </location>
</feature>
<dbReference type="InterPro" id="IPR005027">
    <property type="entry name" value="Glyco_trans_43"/>
</dbReference>
<protein>
    <recommendedName>
        <fullName evidence="12">Glycosyltransferases</fullName>
        <ecNumber evidence="12">2.4.-.-</ecNumber>
    </recommendedName>
</protein>
<evidence type="ECO:0000313" key="14">
    <source>
        <dbReference type="Proteomes" id="UP000228380"/>
    </source>
</evidence>
<reference evidence="15 16" key="2">
    <citation type="submission" date="2025-04" db="UniProtKB">
        <authorList>
            <consortium name="RefSeq"/>
        </authorList>
    </citation>
    <scope>IDENTIFICATION</scope>
    <source>
        <tissue evidence="15 16">Young leaves</tissue>
    </source>
</reference>
<dbReference type="OrthoDB" id="675023at2759"/>
<evidence type="ECO:0000313" key="15">
    <source>
        <dbReference type="RefSeq" id="XP_038985823.1"/>
    </source>
</evidence>
<evidence type="ECO:0000256" key="12">
    <source>
        <dbReference type="RuleBase" id="RU363127"/>
    </source>
</evidence>
<feature type="region of interest" description="Disordered" evidence="13">
    <location>
        <begin position="446"/>
        <end position="505"/>
    </location>
</feature>
<feature type="transmembrane region" description="Helical" evidence="12">
    <location>
        <begin position="64"/>
        <end position="85"/>
    </location>
</feature>
<evidence type="ECO:0000256" key="3">
    <source>
        <dbReference type="ARBA" id="ARBA00022676"/>
    </source>
</evidence>
<comment type="caution">
    <text evidence="12">Lacks conserved residue(s) required for the propagation of feature annotation.</text>
</comment>
<accession>A0A8B9AJ98</accession>
<proteinExistence type="inferred from homology"/>
<comment type="function">
    <text evidence="12">Involved in the synthesis of glucuronoxylan hemicellulose in secondary cell walls.</text>
</comment>
<dbReference type="EC" id="2.4.-.-" evidence="12"/>
<dbReference type="PANTHER" id="PTHR10896:SF17">
    <property type="entry name" value="BETA-1,4-XYLOSYLTRANSFERASE IRX14H-RELATED"/>
    <property type="match status" value="1"/>
</dbReference>
<evidence type="ECO:0000256" key="10">
    <source>
        <dbReference type="ARBA" id="ARBA00023180"/>
    </source>
</evidence>
<dbReference type="GO" id="GO:0042285">
    <property type="term" value="F:xylosyltransferase activity"/>
    <property type="evidence" value="ECO:0007669"/>
    <property type="project" value="TreeGrafter"/>
</dbReference>
<dbReference type="Pfam" id="PF03360">
    <property type="entry name" value="Glyco_transf_43"/>
    <property type="match status" value="1"/>
</dbReference>
<feature type="compositionally biased region" description="Basic residues" evidence="13">
    <location>
        <begin position="470"/>
        <end position="488"/>
    </location>
</feature>
<evidence type="ECO:0000256" key="5">
    <source>
        <dbReference type="ARBA" id="ARBA00022692"/>
    </source>
</evidence>
<dbReference type="PANTHER" id="PTHR10896">
    <property type="entry name" value="GALACTOSYLGALACTOSYLXYLOSYLPROTEIN 3-BETA-GLUCURONOSYLTRANSFERASE BETA-1,3-GLUCURONYLTRANSFERASE"/>
    <property type="match status" value="1"/>
</dbReference>
<dbReference type="GO" id="GO:0000139">
    <property type="term" value="C:Golgi membrane"/>
    <property type="evidence" value="ECO:0007669"/>
    <property type="project" value="UniProtKB-SubCell"/>
</dbReference>
<sequence length="505" mass="56578">MKPSALQPNRRVISFRSPTAAPLDGGAAPSDDPLIRSPAGLFWLLLHAICCLLSLALGYRFARFLVFLFLFSPSFPLSSPGLLLLHRRPDLPLSLPQPPPPNATASRVVVGRHGIRVRAWPHPDPAEVISAHRILGRVQREQRLQYGVRNPHPLLVVTPTYSRTFQALHLTGLLHSLQLIPYPLTWLVVEAAGRGAASNETANLLARSRLPVLHLPFPGRMPLRWSDRHRFESRMRLHALRVIKERRLDGIVVFADDSNIHSMELFDEIQKVKWVGAASVGILAHSGKLETAAQRQLSKEVEEENSPVPIQGPACNSSDQLAGWHTFNSLPYVNKSATFVGDGGTVLPRNLEWAGFVLNSKLLWKEAEQKPDWVRDLDEVVRNGEEIESPLDLLKDASFVEPLGSCGKKVLLWWLRVDARYDSKFPPGWVIYPPLDITVPAKRTPWPDAPPELPSDKMAANQDHMEKRSPKTGRSSRSRHSSRNKRKREAQVDARTSVVSQRQAK</sequence>
<evidence type="ECO:0000256" key="4">
    <source>
        <dbReference type="ARBA" id="ARBA00022679"/>
    </source>
</evidence>
<keyword evidence="6 12" id="KW-0735">Signal-anchor</keyword>
<evidence type="ECO:0000256" key="8">
    <source>
        <dbReference type="ARBA" id="ARBA00023034"/>
    </source>
</evidence>
<dbReference type="GO" id="GO:0010417">
    <property type="term" value="P:glucuronoxylan biosynthetic process"/>
    <property type="evidence" value="ECO:0007669"/>
    <property type="project" value="TreeGrafter"/>
</dbReference>
<reference evidence="14" key="1">
    <citation type="journal article" date="2019" name="Nat. Commun.">
        <title>Genome-wide association mapping of date palm fruit traits.</title>
        <authorList>
            <person name="Hazzouri K.M."/>
            <person name="Gros-Balthazard M."/>
            <person name="Flowers J.M."/>
            <person name="Copetti D."/>
            <person name="Lemansour A."/>
            <person name="Lebrun M."/>
            <person name="Masmoudi K."/>
            <person name="Ferrand S."/>
            <person name="Dhar M.I."/>
            <person name="Fresquez Z.A."/>
            <person name="Rosas U."/>
            <person name="Zhang J."/>
            <person name="Talag J."/>
            <person name="Lee S."/>
            <person name="Kudrna D."/>
            <person name="Powell R.F."/>
            <person name="Leitch I.J."/>
            <person name="Krueger R.R."/>
            <person name="Wing R.A."/>
            <person name="Amiri K.M.A."/>
            <person name="Purugganan M.D."/>
        </authorList>
    </citation>
    <scope>NUCLEOTIDE SEQUENCE [LARGE SCALE GENOMIC DNA]</scope>
    <source>
        <strain evidence="14">cv. Khalas</strain>
    </source>
</reference>
<dbReference type="FunFam" id="3.90.550.10:FF:000096">
    <property type="entry name" value="Glycosyltransferases"/>
    <property type="match status" value="1"/>
</dbReference>
<keyword evidence="7 12" id="KW-1133">Transmembrane helix</keyword>
<keyword evidence="3" id="KW-0328">Glycosyltransferase</keyword>
<evidence type="ECO:0000256" key="9">
    <source>
        <dbReference type="ARBA" id="ARBA00023136"/>
    </source>
</evidence>
<evidence type="ECO:0000256" key="11">
    <source>
        <dbReference type="ARBA" id="ARBA00023316"/>
    </source>
</evidence>
<dbReference type="SUPFAM" id="SSF53448">
    <property type="entry name" value="Nucleotide-diphospho-sugar transferases"/>
    <property type="match status" value="1"/>
</dbReference>
<gene>
    <name evidence="15 16" type="primary">LOC103724364</name>
</gene>
<comment type="subcellular location">
    <subcellularLocation>
        <location evidence="1 12">Golgi apparatus membrane</location>
        <topology evidence="1 12">Single-pass type II membrane protein</topology>
    </subcellularLocation>
</comment>
<keyword evidence="10" id="KW-0325">Glycoprotein</keyword>
<evidence type="ECO:0000256" key="2">
    <source>
        <dbReference type="ARBA" id="ARBA00007706"/>
    </source>
</evidence>
<dbReference type="Proteomes" id="UP000228380">
    <property type="component" value="Chromosome 1"/>
</dbReference>
<keyword evidence="11 12" id="KW-0961">Cell wall biogenesis/degradation</keyword>
<keyword evidence="14" id="KW-1185">Reference proteome</keyword>
<keyword evidence="4 12" id="KW-0808">Transferase</keyword>
<evidence type="ECO:0000256" key="6">
    <source>
        <dbReference type="ARBA" id="ARBA00022968"/>
    </source>
</evidence>